<feature type="region of interest" description="Disordered" evidence="3">
    <location>
        <begin position="819"/>
        <end position="841"/>
    </location>
</feature>
<feature type="domain" description="SPX" evidence="4">
    <location>
        <begin position="125"/>
        <end position="166"/>
    </location>
</feature>
<evidence type="ECO:0000259" key="5">
    <source>
        <dbReference type="Pfam" id="PF25329"/>
    </source>
</evidence>
<proteinExistence type="predicted"/>
<dbReference type="AlphaFoldDB" id="A0AAF0FCT7"/>
<dbReference type="PANTHER" id="PTHR24198">
    <property type="entry name" value="ANKYRIN REPEAT AND PROTEIN KINASE DOMAIN-CONTAINING PROTEIN"/>
    <property type="match status" value="1"/>
</dbReference>
<feature type="compositionally biased region" description="Polar residues" evidence="3">
    <location>
        <begin position="292"/>
        <end position="312"/>
    </location>
</feature>
<name>A0AAF0FCT7_9BASI</name>
<gene>
    <name evidence="6" type="primary">PHO81</name>
    <name evidence="6" type="ORF">MPSI1_001055</name>
</gene>
<dbReference type="InterPro" id="IPR002110">
    <property type="entry name" value="Ankyrin_rpt"/>
</dbReference>
<keyword evidence="2" id="KW-0040">ANK repeat</keyword>
<dbReference type="Proteomes" id="UP001214628">
    <property type="component" value="Chromosome 1"/>
</dbReference>
<dbReference type="Pfam" id="PF25329">
    <property type="entry name" value="C2_GDE1"/>
    <property type="match status" value="1"/>
</dbReference>
<organism evidence="6 7">
    <name type="scientific">Malassezia psittaci</name>
    <dbReference type="NCBI Taxonomy" id="1821823"/>
    <lineage>
        <taxon>Eukaryota</taxon>
        <taxon>Fungi</taxon>
        <taxon>Dikarya</taxon>
        <taxon>Basidiomycota</taxon>
        <taxon>Ustilaginomycotina</taxon>
        <taxon>Malasseziomycetes</taxon>
        <taxon>Malasseziales</taxon>
        <taxon>Malasseziaceae</taxon>
        <taxon>Malassezia</taxon>
    </lineage>
</organism>
<dbReference type="SUPFAM" id="SSF48403">
    <property type="entry name" value="Ankyrin repeat"/>
    <property type="match status" value="1"/>
</dbReference>
<sequence length="1147" mass="124820">MKIINSLEKGRLGDAALFATSVRPPTSDSRQDQPPLATDSPASELQVHKAAFFFKLERELEKINAFYLQKESDLRARLTTLISKKRHLIASASGQSRVSSDTNGARSHMVITKDSPQLVALLEGFQYFEKDLAKLQQFIEINATGFRKILKKWDKRSKSQTKELYLARQVDAQPCFNREFVAEMSDLAAASVLQLESLAEGHELPASSSKNEFAILRNAIPYAATNLPSTIFVQAADTPTGTDALVFDSERRMDFDAERNANTNQVFLSEISEQITAAVHQARTQDVRQLTANARKQTSGALSTDESTSSADPSEAAGPVMSGLEHQVWRALATASVSAIHAAIVADLPAYDFVDDINARTTLHISTLAGQIELVKACVEHGVSVRSCDVYGREALAYAAMHGRQEICQYLLGLPAARDSSGTANTTTIVDAVDLDGFSPLVHAVVGGHTSTVRILLDFKAAMGSKPLPKTEASDLSPLALAAQGGSVDITRLLLERGATIEPNTEGLLPLTLAARAGHLECMRVLLAAKVDVDPIEKGSLWTPLFYAAEAGHLECVRLLLDNGASSDHVDEKGRHAVFYAAWNGWMQCVILLLTRSGPVPKSMPQTADAKRSAPLVLAPSPEADLEMDLDGEADGIPSLYLPPPIIPFRTYGHNYLDKRSLLSISLTNKSIVLYKRPGLDRFEPILGQTSSVKLVMTPRTTDTASTEIAIPHTIVLPMADDREEVTFQVANLDQFQLEWELFPPFGSSRIAKTAILADMVQNLSNRASLRLALFDWCLNVVGHVDVAVECVKPFGSVQLEIGGRVETYWKSTLPSHNKAVPAANSPNERRSTGIGSESAHLSRLAAPLRTELIPKQESSAEGESSYVTASSLSGDYLRVKVQYTSDMVPVVCSTSRLPLPVWAPWVSQVTKDEFVSIAEQLGRVWDISSDKTYSMSEWSAKVQDAMIPLHTLLSTVPLSVGLTLEVHLDAQPSGQKRLPVNECVDATLHAVYEAADQNREQSRKLFFSSAAPDVCVALNWKQPNCTYTCTYTDAVFFILNASLTHDSAVAILDPATDPRQSSIREGVSFAKGNNLLGVMADADLLDHVPELISSIRAASLLLITLSKPRNEVLASQSQKNPINMSTLSFASAYDGYVDDSVIRCTN</sequence>
<dbReference type="GO" id="GO:0006629">
    <property type="term" value="P:lipid metabolic process"/>
    <property type="evidence" value="ECO:0007669"/>
    <property type="project" value="InterPro"/>
</dbReference>
<dbReference type="EMBL" id="CP118375">
    <property type="protein sequence ID" value="WFD42412.1"/>
    <property type="molecule type" value="Genomic_DNA"/>
</dbReference>
<dbReference type="PANTHER" id="PTHR24198:SF165">
    <property type="entry name" value="ANKYRIN REPEAT-CONTAINING PROTEIN-RELATED"/>
    <property type="match status" value="1"/>
</dbReference>
<dbReference type="GO" id="GO:0005576">
    <property type="term" value="C:extracellular region"/>
    <property type="evidence" value="ECO:0007669"/>
    <property type="project" value="InterPro"/>
</dbReference>
<dbReference type="GO" id="GO:0008081">
    <property type="term" value="F:phosphoric diester hydrolase activity"/>
    <property type="evidence" value="ECO:0007669"/>
    <property type="project" value="InterPro"/>
</dbReference>
<dbReference type="InterPro" id="IPR004331">
    <property type="entry name" value="SPX_dom"/>
</dbReference>
<evidence type="ECO:0000259" key="4">
    <source>
        <dbReference type="Pfam" id="PF03105"/>
    </source>
</evidence>
<dbReference type="SMART" id="SM00248">
    <property type="entry name" value="ANK"/>
    <property type="match status" value="7"/>
</dbReference>
<evidence type="ECO:0000256" key="2">
    <source>
        <dbReference type="ARBA" id="ARBA00023043"/>
    </source>
</evidence>
<feature type="domain" description="GPCPD1-like C2" evidence="5">
    <location>
        <begin position="686"/>
        <end position="795"/>
    </location>
</feature>
<evidence type="ECO:0000313" key="7">
    <source>
        <dbReference type="Proteomes" id="UP001214628"/>
    </source>
</evidence>
<evidence type="ECO:0000256" key="1">
    <source>
        <dbReference type="ARBA" id="ARBA00022737"/>
    </source>
</evidence>
<dbReference type="InterPro" id="IPR017946">
    <property type="entry name" value="PLC-like_Pdiesterase_TIM-brl"/>
</dbReference>
<dbReference type="GO" id="GO:0005179">
    <property type="term" value="F:hormone activity"/>
    <property type="evidence" value="ECO:0007669"/>
    <property type="project" value="InterPro"/>
</dbReference>
<dbReference type="InterPro" id="IPR057506">
    <property type="entry name" value="C2_GPCPD1"/>
</dbReference>
<dbReference type="Pfam" id="PF12796">
    <property type="entry name" value="Ank_2"/>
    <property type="match status" value="3"/>
</dbReference>
<dbReference type="PROSITE" id="PS00266">
    <property type="entry name" value="SOMATOTROPIN_1"/>
    <property type="match status" value="1"/>
</dbReference>
<dbReference type="CDD" id="cd14483">
    <property type="entry name" value="SPX_PHO81_NUC-2_like"/>
    <property type="match status" value="1"/>
</dbReference>
<feature type="region of interest" description="Disordered" evidence="3">
    <location>
        <begin position="18"/>
        <end position="42"/>
    </location>
</feature>
<protein>
    <submittedName>
        <fullName evidence="6">Phosphate system positive regulatory protein pho81</fullName>
    </submittedName>
</protein>
<dbReference type="InterPro" id="IPR018116">
    <property type="entry name" value="Somatotropin_CS"/>
</dbReference>
<reference evidence="6" key="1">
    <citation type="submission" date="2023-02" db="EMBL/GenBank/DDBJ databases">
        <title>Mating type loci evolution in Malassezia.</title>
        <authorList>
            <person name="Coelho M.A."/>
        </authorList>
    </citation>
    <scope>NUCLEOTIDE SEQUENCE</scope>
    <source>
        <strain evidence="6">CBS 14136</strain>
    </source>
</reference>
<dbReference type="Pfam" id="PF03105">
    <property type="entry name" value="SPX"/>
    <property type="match status" value="1"/>
</dbReference>
<evidence type="ECO:0000313" key="6">
    <source>
        <dbReference type="EMBL" id="WFD42412.1"/>
    </source>
</evidence>
<dbReference type="Gene3D" id="3.20.20.190">
    <property type="entry name" value="Phosphatidylinositol (PI) phosphodiesterase"/>
    <property type="match status" value="1"/>
</dbReference>
<dbReference type="InterPro" id="IPR036770">
    <property type="entry name" value="Ankyrin_rpt-contain_sf"/>
</dbReference>
<feature type="region of interest" description="Disordered" evidence="3">
    <location>
        <begin position="292"/>
        <end position="319"/>
    </location>
</feature>
<dbReference type="Gene3D" id="1.25.40.20">
    <property type="entry name" value="Ankyrin repeat-containing domain"/>
    <property type="match status" value="2"/>
</dbReference>
<keyword evidence="7" id="KW-1185">Reference proteome</keyword>
<keyword evidence="1" id="KW-0677">Repeat</keyword>
<evidence type="ECO:0000256" key="3">
    <source>
        <dbReference type="SAM" id="MobiDB-lite"/>
    </source>
</evidence>
<accession>A0AAF0FCT7</accession>